<sequence>MRSSVTVALLLIALASSSCGDDAREADDDRASTNDDRSSISDKFDGSDDDPGSEEDCLVEESTVATAAEAYYAANGSYPSSLEALDGEYLTDVDKLTYVVDIDDDGSPVLVDDAPC</sequence>
<organism evidence="3 4">
    <name type="scientific">Nocardioides caeni</name>
    <dbReference type="NCBI Taxonomy" id="574700"/>
    <lineage>
        <taxon>Bacteria</taxon>
        <taxon>Bacillati</taxon>
        <taxon>Actinomycetota</taxon>
        <taxon>Actinomycetes</taxon>
        <taxon>Propionibacteriales</taxon>
        <taxon>Nocardioidaceae</taxon>
        <taxon>Nocardioides</taxon>
    </lineage>
</organism>
<feature type="compositionally biased region" description="Acidic residues" evidence="1">
    <location>
        <begin position="47"/>
        <end position="59"/>
    </location>
</feature>
<dbReference type="PROSITE" id="PS51257">
    <property type="entry name" value="PROKAR_LIPOPROTEIN"/>
    <property type="match status" value="1"/>
</dbReference>
<evidence type="ECO:0000256" key="1">
    <source>
        <dbReference type="SAM" id="MobiDB-lite"/>
    </source>
</evidence>
<keyword evidence="2" id="KW-0732">Signal</keyword>
<evidence type="ECO:0008006" key="5">
    <source>
        <dbReference type="Google" id="ProtNLM"/>
    </source>
</evidence>
<feature type="compositionally biased region" description="Basic and acidic residues" evidence="1">
    <location>
        <begin position="21"/>
        <end position="46"/>
    </location>
</feature>
<feature type="chain" id="PRO_5038380712" description="PepSY domain-containing protein" evidence="2">
    <location>
        <begin position="21"/>
        <end position="116"/>
    </location>
</feature>
<evidence type="ECO:0000256" key="2">
    <source>
        <dbReference type="SAM" id="SignalP"/>
    </source>
</evidence>
<dbReference type="EMBL" id="STGW01000015">
    <property type="protein sequence ID" value="THV09241.1"/>
    <property type="molecule type" value="Genomic_DNA"/>
</dbReference>
<name>A0A4S8N1D8_9ACTN</name>
<dbReference type="RefSeq" id="WP_136564070.1">
    <property type="nucleotide sequence ID" value="NZ_BAABLS010000007.1"/>
</dbReference>
<protein>
    <recommendedName>
        <fullName evidence="5">PepSY domain-containing protein</fullName>
    </recommendedName>
</protein>
<dbReference type="AlphaFoldDB" id="A0A4S8N1D8"/>
<keyword evidence="4" id="KW-1185">Reference proteome</keyword>
<reference evidence="3 4" key="1">
    <citation type="journal article" date="2009" name="Int. J. Syst. Evol. Microbiol.">
        <title>Nocardioides caeni sp. nov., isolated from wastewater.</title>
        <authorList>
            <person name="Yoon J.H."/>
            <person name="Kang S.J."/>
            <person name="Park S."/>
            <person name="Kim W."/>
            <person name="Oh T.K."/>
        </authorList>
    </citation>
    <scope>NUCLEOTIDE SEQUENCE [LARGE SCALE GENOMIC DNA]</scope>
    <source>
        <strain evidence="3 4">DSM 23134</strain>
    </source>
</reference>
<feature type="signal peptide" evidence="2">
    <location>
        <begin position="1"/>
        <end position="20"/>
    </location>
</feature>
<feature type="region of interest" description="Disordered" evidence="1">
    <location>
        <begin position="19"/>
        <end position="60"/>
    </location>
</feature>
<accession>A0A4S8N1D8</accession>
<evidence type="ECO:0000313" key="3">
    <source>
        <dbReference type="EMBL" id="THV09241.1"/>
    </source>
</evidence>
<evidence type="ECO:0000313" key="4">
    <source>
        <dbReference type="Proteomes" id="UP000307087"/>
    </source>
</evidence>
<comment type="caution">
    <text evidence="3">The sequence shown here is derived from an EMBL/GenBank/DDBJ whole genome shotgun (WGS) entry which is preliminary data.</text>
</comment>
<dbReference type="Proteomes" id="UP000307087">
    <property type="component" value="Unassembled WGS sequence"/>
</dbReference>
<proteinExistence type="predicted"/>
<gene>
    <name evidence="3" type="ORF">E9934_16865</name>
</gene>